<gene>
    <name evidence="2" type="ORF">ADL15_37880</name>
</gene>
<feature type="transmembrane region" description="Helical" evidence="1">
    <location>
        <begin position="12"/>
        <end position="35"/>
    </location>
</feature>
<dbReference type="Proteomes" id="UP000053244">
    <property type="component" value="Unassembled WGS sequence"/>
</dbReference>
<feature type="transmembrane region" description="Helical" evidence="1">
    <location>
        <begin position="162"/>
        <end position="187"/>
    </location>
</feature>
<keyword evidence="1" id="KW-0472">Membrane</keyword>
<name>A0A101JHD2_9ACTN</name>
<reference evidence="2 3" key="1">
    <citation type="submission" date="2015-10" db="EMBL/GenBank/DDBJ databases">
        <authorList>
            <person name="Gilbert D.G."/>
        </authorList>
    </citation>
    <scope>NUCLEOTIDE SEQUENCE [LARGE SCALE GENOMIC DNA]</scope>
    <source>
        <strain evidence="2 3">NRRL B-16712</strain>
    </source>
</reference>
<feature type="transmembrane region" description="Helical" evidence="1">
    <location>
        <begin position="74"/>
        <end position="94"/>
    </location>
</feature>
<dbReference type="AlphaFoldDB" id="A0A101JHD2"/>
<dbReference type="RefSeq" id="WP_067701892.1">
    <property type="nucleotide sequence ID" value="NZ_LLZH01000306.1"/>
</dbReference>
<evidence type="ECO:0000313" key="3">
    <source>
        <dbReference type="Proteomes" id="UP000053244"/>
    </source>
</evidence>
<proteinExistence type="predicted"/>
<sequence length="212" mass="21150">MNAVDVNTAVDVILIGTLAAVWLTAGLLADGLPTAGTALLMRRRARLLAVLVATGAAVFIAVPVATALTPGTSSAPLAALLPVVPALIVLTLGVRKLGWVRRGAGAFATAPLAPVPPALRAAAAHPLIAAPLQITGLAAIVALPIAAGVVDLPGRGVPSTTGFAGLVAVALILLAVAVIAIGIRAALRHSRLAPLVMAPLDRARQRVRAGVR</sequence>
<feature type="transmembrane region" description="Helical" evidence="1">
    <location>
        <begin position="47"/>
        <end position="68"/>
    </location>
</feature>
<dbReference type="EMBL" id="LLZH01000306">
    <property type="protein sequence ID" value="KUL26466.1"/>
    <property type="molecule type" value="Genomic_DNA"/>
</dbReference>
<dbReference type="OrthoDB" id="3298034at2"/>
<accession>A0A101JHD2</accession>
<keyword evidence="1" id="KW-0812">Transmembrane</keyword>
<evidence type="ECO:0000256" key="1">
    <source>
        <dbReference type="SAM" id="Phobius"/>
    </source>
</evidence>
<comment type="caution">
    <text evidence="2">The sequence shown here is derived from an EMBL/GenBank/DDBJ whole genome shotgun (WGS) entry which is preliminary data.</text>
</comment>
<organism evidence="2 3">
    <name type="scientific">Actinoplanes awajinensis subsp. mycoplanecinus</name>
    <dbReference type="NCBI Taxonomy" id="135947"/>
    <lineage>
        <taxon>Bacteria</taxon>
        <taxon>Bacillati</taxon>
        <taxon>Actinomycetota</taxon>
        <taxon>Actinomycetes</taxon>
        <taxon>Micromonosporales</taxon>
        <taxon>Micromonosporaceae</taxon>
        <taxon>Actinoplanes</taxon>
    </lineage>
</organism>
<evidence type="ECO:0000313" key="2">
    <source>
        <dbReference type="EMBL" id="KUL26466.1"/>
    </source>
</evidence>
<protein>
    <submittedName>
        <fullName evidence="2">Uncharacterized protein</fullName>
    </submittedName>
</protein>
<feature type="transmembrane region" description="Helical" evidence="1">
    <location>
        <begin position="127"/>
        <end position="150"/>
    </location>
</feature>
<keyword evidence="1" id="KW-1133">Transmembrane helix</keyword>
<keyword evidence="3" id="KW-1185">Reference proteome</keyword>